<name>A0ABU6QME1_9FABA</name>
<keyword evidence="5" id="KW-0539">Nucleus</keyword>
<reference evidence="6 7" key="1">
    <citation type="journal article" date="2023" name="Plants (Basel)">
        <title>Bridging the Gap: Combining Genomics and Transcriptomics Approaches to Understand Stylosanthes scabra, an Orphan Legume from the Brazilian Caatinga.</title>
        <authorList>
            <person name="Ferreira-Neto J.R.C."/>
            <person name="da Silva M.D."/>
            <person name="Binneck E."/>
            <person name="de Melo N.F."/>
            <person name="da Silva R.H."/>
            <person name="de Melo A.L.T.M."/>
            <person name="Pandolfi V."/>
            <person name="Bustamante F.O."/>
            <person name="Brasileiro-Vidal A.C."/>
            <person name="Benko-Iseppon A.M."/>
        </authorList>
    </citation>
    <scope>NUCLEOTIDE SEQUENCE [LARGE SCALE GENOMIC DNA]</scope>
    <source>
        <tissue evidence="6">Leaves</tissue>
    </source>
</reference>
<evidence type="ECO:0000256" key="5">
    <source>
        <dbReference type="ARBA" id="ARBA00023242"/>
    </source>
</evidence>
<evidence type="ECO:0000256" key="3">
    <source>
        <dbReference type="ARBA" id="ARBA00023125"/>
    </source>
</evidence>
<evidence type="ECO:0000256" key="2">
    <source>
        <dbReference type="ARBA" id="ARBA00023015"/>
    </source>
</evidence>
<keyword evidence="7" id="KW-1185">Reference proteome</keyword>
<organism evidence="6 7">
    <name type="scientific">Stylosanthes scabra</name>
    <dbReference type="NCBI Taxonomy" id="79078"/>
    <lineage>
        <taxon>Eukaryota</taxon>
        <taxon>Viridiplantae</taxon>
        <taxon>Streptophyta</taxon>
        <taxon>Embryophyta</taxon>
        <taxon>Tracheophyta</taxon>
        <taxon>Spermatophyta</taxon>
        <taxon>Magnoliopsida</taxon>
        <taxon>eudicotyledons</taxon>
        <taxon>Gunneridae</taxon>
        <taxon>Pentapetalae</taxon>
        <taxon>rosids</taxon>
        <taxon>fabids</taxon>
        <taxon>Fabales</taxon>
        <taxon>Fabaceae</taxon>
        <taxon>Papilionoideae</taxon>
        <taxon>50 kb inversion clade</taxon>
        <taxon>dalbergioids sensu lato</taxon>
        <taxon>Dalbergieae</taxon>
        <taxon>Pterocarpus clade</taxon>
        <taxon>Stylosanthes</taxon>
    </lineage>
</organism>
<comment type="caution">
    <text evidence="6">The sequence shown here is derived from an EMBL/GenBank/DDBJ whole genome shotgun (WGS) entry which is preliminary data.</text>
</comment>
<gene>
    <name evidence="6" type="ORF">PIB30_064994</name>
</gene>
<proteinExistence type="predicted"/>
<dbReference type="InterPro" id="IPR015300">
    <property type="entry name" value="DNA-bd_pseudobarrel_sf"/>
</dbReference>
<accession>A0ABU6QME1</accession>
<evidence type="ECO:0000256" key="4">
    <source>
        <dbReference type="ARBA" id="ARBA00023163"/>
    </source>
</evidence>
<evidence type="ECO:0000313" key="6">
    <source>
        <dbReference type="EMBL" id="MED6112805.1"/>
    </source>
</evidence>
<dbReference type="EMBL" id="JASCZI010000642">
    <property type="protein sequence ID" value="MED6112805.1"/>
    <property type="molecule type" value="Genomic_DNA"/>
</dbReference>
<dbReference type="Proteomes" id="UP001341840">
    <property type="component" value="Unassembled WGS sequence"/>
</dbReference>
<keyword evidence="4" id="KW-0804">Transcription</keyword>
<comment type="subcellular location">
    <subcellularLocation>
        <location evidence="1">Nucleus</location>
    </subcellularLocation>
</comment>
<keyword evidence="3" id="KW-0238">DNA-binding</keyword>
<dbReference type="SUPFAM" id="SSF101936">
    <property type="entry name" value="DNA-binding pseudobarrel domain"/>
    <property type="match status" value="1"/>
</dbReference>
<evidence type="ECO:0000256" key="1">
    <source>
        <dbReference type="ARBA" id="ARBA00004123"/>
    </source>
</evidence>
<evidence type="ECO:0000313" key="7">
    <source>
        <dbReference type="Proteomes" id="UP001341840"/>
    </source>
</evidence>
<sequence length="335" mass="37993">MAVMADFRFFKFILAGDVNQLRLAAAFSAAARDSMANPVTLVTTNGIEFRVAWIVQQARLNRIVLTRGGRISPGITFCRKGIYYCSATTPQEPCMSSSMEGIAWRSITEGTCSEDVAGGYRRPVFPRRFATQFGAVLPDQLSLVTSTCWSRRVRWTRDTKGIIRLGMTGWPWMCLHYGLRPNTLVVFRYHPPATMYVLFYRPSTMEVNYLQHGDDITRSTCMNNPRDTPARHMVDCFRSRQPFFTVPVCFMRGSPNLLVSILEPHILSRDDGLAWIQHMAGRIRAFRRKEFGLLGERLVHPGHCARPTAGKLVRVRRSGHIALPAPYILTARHQP</sequence>
<protein>
    <submittedName>
        <fullName evidence="6">Uncharacterized protein</fullName>
    </submittedName>
</protein>
<keyword evidence="2" id="KW-0805">Transcription regulation</keyword>